<dbReference type="AlphaFoldDB" id="A0A2V1ISU2"/>
<protein>
    <submittedName>
        <fullName evidence="10">Phage tail protein</fullName>
    </submittedName>
</protein>
<dbReference type="GO" id="GO:0005886">
    <property type="term" value="C:plasma membrane"/>
    <property type="evidence" value="ECO:0007669"/>
    <property type="project" value="UniProtKB-SubCell"/>
</dbReference>
<evidence type="ECO:0000256" key="8">
    <source>
        <dbReference type="SAM" id="SignalP"/>
    </source>
</evidence>
<dbReference type="RefSeq" id="WP_107035909.1">
    <property type="nucleotide sequence ID" value="NZ_CAOLHR010000006.1"/>
</dbReference>
<feature type="transmembrane region" description="Helical" evidence="7">
    <location>
        <begin position="197"/>
        <end position="221"/>
    </location>
</feature>
<keyword evidence="4 7" id="KW-1133">Transmembrane helix</keyword>
<dbReference type="Pfam" id="PF04277">
    <property type="entry name" value="OAD_gamma"/>
    <property type="match status" value="1"/>
</dbReference>
<gene>
    <name evidence="10" type="ORF">C5O25_06410</name>
</gene>
<evidence type="ECO:0000256" key="2">
    <source>
        <dbReference type="ARBA" id="ARBA00022475"/>
    </source>
</evidence>
<comment type="caution">
    <text evidence="10">The sequence shown here is derived from an EMBL/GenBank/DDBJ whole genome shotgun (WGS) entry which is preliminary data.</text>
</comment>
<accession>A0A2V1ISU2</accession>
<evidence type="ECO:0000313" key="10">
    <source>
        <dbReference type="EMBL" id="PWB07763.1"/>
    </source>
</evidence>
<evidence type="ECO:0000259" key="9">
    <source>
        <dbReference type="PROSITE" id="PS51841"/>
    </source>
</evidence>
<proteinExistence type="predicted"/>
<evidence type="ECO:0000256" key="7">
    <source>
        <dbReference type="SAM" id="Phobius"/>
    </source>
</evidence>
<dbReference type="InterPro" id="IPR001322">
    <property type="entry name" value="Lamin_tail_dom"/>
</dbReference>
<evidence type="ECO:0000256" key="6">
    <source>
        <dbReference type="SAM" id="MobiDB-lite"/>
    </source>
</evidence>
<evidence type="ECO:0000256" key="1">
    <source>
        <dbReference type="ARBA" id="ARBA00004236"/>
    </source>
</evidence>
<dbReference type="GO" id="GO:0036376">
    <property type="term" value="P:sodium ion export across plasma membrane"/>
    <property type="evidence" value="ECO:0007669"/>
    <property type="project" value="InterPro"/>
</dbReference>
<evidence type="ECO:0000313" key="11">
    <source>
        <dbReference type="Proteomes" id="UP000244925"/>
    </source>
</evidence>
<dbReference type="GO" id="GO:0015081">
    <property type="term" value="F:sodium ion transmembrane transporter activity"/>
    <property type="evidence" value="ECO:0007669"/>
    <property type="project" value="InterPro"/>
</dbReference>
<dbReference type="InterPro" id="IPR005899">
    <property type="entry name" value="Na_pump_deCOase"/>
</dbReference>
<sequence>MKKICITVLVAVVALIAASDASAQGRRGLRLNEVMVTNDSSVTDDYGRRSAWVELFNSTFAPLEISSVFITDDPSNPKKYPVPLGDVNTRIPKRQHVVFWADGQPSKGTFHMNFTLREGQDNWIGVYDADGKTLIDEVTVPASLAPNTTYARSEDGTGEWEVRDGSGARHVTPSSANVIRDTNSKVEMFAERDENGFGMTVMAMCIVFSALLLLSVCFYVISKIGEHYSKGNKAKSHGAKLQELTREERPDSDSGEAIAAIALALHEHLDAHDRENTVLTINKVRKAYSPWNSKIYNMRQAPRH</sequence>
<dbReference type="PROSITE" id="PS51841">
    <property type="entry name" value="LTD"/>
    <property type="match status" value="1"/>
</dbReference>
<name>A0A2V1ISU2_9BACT</name>
<evidence type="ECO:0000256" key="5">
    <source>
        <dbReference type="ARBA" id="ARBA00023136"/>
    </source>
</evidence>
<evidence type="ECO:0000256" key="4">
    <source>
        <dbReference type="ARBA" id="ARBA00022989"/>
    </source>
</evidence>
<organism evidence="10 11">
    <name type="scientific">Paramuribaculum intestinale</name>
    <dbReference type="NCBI Taxonomy" id="2094151"/>
    <lineage>
        <taxon>Bacteria</taxon>
        <taxon>Pseudomonadati</taxon>
        <taxon>Bacteroidota</taxon>
        <taxon>Bacteroidia</taxon>
        <taxon>Bacteroidales</taxon>
        <taxon>Muribaculaceae</taxon>
        <taxon>Paramuribaculum</taxon>
    </lineage>
</organism>
<comment type="subcellular location">
    <subcellularLocation>
        <location evidence="1">Cell membrane</location>
    </subcellularLocation>
</comment>
<feature type="compositionally biased region" description="Basic and acidic residues" evidence="6">
    <location>
        <begin position="152"/>
        <end position="167"/>
    </location>
</feature>
<keyword evidence="8" id="KW-0732">Signal</keyword>
<evidence type="ECO:0000256" key="3">
    <source>
        <dbReference type="ARBA" id="ARBA00022692"/>
    </source>
</evidence>
<dbReference type="GeneID" id="93425128"/>
<dbReference type="EMBL" id="PUBV01000010">
    <property type="protein sequence ID" value="PWB07763.1"/>
    <property type="molecule type" value="Genomic_DNA"/>
</dbReference>
<reference evidence="11" key="1">
    <citation type="submission" date="2018-02" db="EMBL/GenBank/DDBJ databases">
        <authorList>
            <person name="Clavel T."/>
            <person name="Strowig T."/>
        </authorList>
    </citation>
    <scope>NUCLEOTIDE SEQUENCE [LARGE SCALE GENOMIC DNA]</scope>
    <source>
        <strain evidence="11">DSM 100764</strain>
    </source>
</reference>
<keyword evidence="11" id="KW-1185">Reference proteome</keyword>
<feature type="signal peptide" evidence="8">
    <location>
        <begin position="1"/>
        <end position="23"/>
    </location>
</feature>
<feature type="chain" id="PRO_5016014406" evidence="8">
    <location>
        <begin position="24"/>
        <end position="304"/>
    </location>
</feature>
<feature type="region of interest" description="Disordered" evidence="6">
    <location>
        <begin position="149"/>
        <end position="173"/>
    </location>
</feature>
<keyword evidence="3 7" id="KW-0812">Transmembrane</keyword>
<keyword evidence="2" id="KW-1003">Cell membrane</keyword>
<feature type="domain" description="LTD" evidence="9">
    <location>
        <begin position="20"/>
        <end position="142"/>
    </location>
</feature>
<dbReference type="Proteomes" id="UP000244925">
    <property type="component" value="Unassembled WGS sequence"/>
</dbReference>
<keyword evidence="5 7" id="KW-0472">Membrane</keyword>